<proteinExistence type="predicted"/>
<dbReference type="STRING" id="433924.NS331_24890"/>
<name>A0A370FLD9_9BURK</name>
<evidence type="ECO:0000313" key="2">
    <source>
        <dbReference type="EMBL" id="RDI26277.1"/>
    </source>
</evidence>
<keyword evidence="1" id="KW-0732">Signal</keyword>
<dbReference type="InterPro" id="IPR029058">
    <property type="entry name" value="AB_hydrolase_fold"/>
</dbReference>
<evidence type="ECO:0000313" key="3">
    <source>
        <dbReference type="Proteomes" id="UP000255265"/>
    </source>
</evidence>
<dbReference type="AlphaFoldDB" id="A0A370FLD9"/>
<dbReference type="PANTHER" id="PTHR35560:SF3">
    <property type="entry name" value="PEPTIDASE S9 PROLYL OLIGOPEPTIDASE CATALYTIC DOMAIN-CONTAINING PROTEIN"/>
    <property type="match status" value="1"/>
</dbReference>
<comment type="caution">
    <text evidence="2">The sequence shown here is derived from an EMBL/GenBank/DDBJ whole genome shotgun (WGS) entry which is preliminary data.</text>
</comment>
<protein>
    <submittedName>
        <fullName evidence="2">Uncharacterized protein</fullName>
    </submittedName>
</protein>
<accession>A0A370FLD9</accession>
<dbReference type="RefSeq" id="WP_244917720.1">
    <property type="nucleotide sequence ID" value="NZ_QQAV01000003.1"/>
</dbReference>
<dbReference type="PANTHER" id="PTHR35560">
    <property type="entry name" value="BLL0132 PROTEIN"/>
    <property type="match status" value="1"/>
</dbReference>
<sequence length="393" mass="40937">MPTLALHQRMPWLLRRAAAAATGLMLIAALGATAPALAAGQSSDSQDCSQAASDACLQAIDLPGGAGRLSYYASRGVSDGGPPPTRLLLVMHGHPRDANRSFDAALQALRGSGHEMATLVVAPLFQVPTERARRCKAPGTPAARPGDALWTCSSWLAGGDSAGAQPISSFAALDTLLDALAQRWPRLREATLAGFSAGAQMLQHRIGFAADAPSGWRVRYVIADPGTWLYFDPARLAPVAGGGATSDWDGCLAPDSADLNADCRWQAIPEGELAACPGYDDWKYGTRKLPAALGRSAADARARYAAADIHRLEGALDSGTGRGTAARVLDQSCAARLQGPYRLQRGLAYAAYEQQVLRPTGARSFAVVPGCAHDVACVLPSAAGRAALFGSAR</sequence>
<dbReference type="EMBL" id="QQAV01000003">
    <property type="protein sequence ID" value="RDI26277.1"/>
    <property type="molecule type" value="Genomic_DNA"/>
</dbReference>
<dbReference type="Gene3D" id="3.40.50.1820">
    <property type="entry name" value="alpha/beta hydrolase"/>
    <property type="match status" value="1"/>
</dbReference>
<dbReference type="Proteomes" id="UP000255265">
    <property type="component" value="Unassembled WGS sequence"/>
</dbReference>
<organism evidence="2 3">
    <name type="scientific">Pseudacidovorax intermedius</name>
    <dbReference type="NCBI Taxonomy" id="433924"/>
    <lineage>
        <taxon>Bacteria</taxon>
        <taxon>Pseudomonadati</taxon>
        <taxon>Pseudomonadota</taxon>
        <taxon>Betaproteobacteria</taxon>
        <taxon>Burkholderiales</taxon>
        <taxon>Comamonadaceae</taxon>
        <taxon>Pseudacidovorax</taxon>
    </lineage>
</organism>
<keyword evidence="3" id="KW-1185">Reference proteome</keyword>
<feature type="chain" id="PRO_5017017642" evidence="1">
    <location>
        <begin position="39"/>
        <end position="393"/>
    </location>
</feature>
<evidence type="ECO:0000256" key="1">
    <source>
        <dbReference type="SAM" id="SignalP"/>
    </source>
</evidence>
<feature type="signal peptide" evidence="1">
    <location>
        <begin position="1"/>
        <end position="38"/>
    </location>
</feature>
<reference evidence="2 3" key="1">
    <citation type="submission" date="2018-07" db="EMBL/GenBank/DDBJ databases">
        <title>Genomic Encyclopedia of Type Strains, Phase IV (KMG-IV): sequencing the most valuable type-strain genomes for metagenomic binning, comparative biology and taxonomic classification.</title>
        <authorList>
            <person name="Goeker M."/>
        </authorList>
    </citation>
    <scope>NUCLEOTIDE SEQUENCE [LARGE SCALE GENOMIC DNA]</scope>
    <source>
        <strain evidence="2 3">DSM 21352</strain>
    </source>
</reference>
<gene>
    <name evidence="2" type="ORF">DFR41_103437</name>
</gene>